<keyword evidence="2" id="KW-1185">Reference proteome</keyword>
<dbReference type="EMBL" id="JBHMAR010000001">
    <property type="protein sequence ID" value="MFB9733875.1"/>
    <property type="molecule type" value="Genomic_DNA"/>
</dbReference>
<reference evidence="1 2" key="1">
    <citation type="submission" date="2024-09" db="EMBL/GenBank/DDBJ databases">
        <authorList>
            <person name="Sun Q."/>
            <person name="Mori K."/>
        </authorList>
    </citation>
    <scope>NUCLEOTIDE SEQUENCE [LARGE SCALE GENOMIC DNA]</scope>
    <source>
        <strain evidence="1 2">JCM 10918</strain>
    </source>
</reference>
<name>A0ABV5V819_9ACTN</name>
<proteinExistence type="predicted"/>
<protein>
    <submittedName>
        <fullName evidence="1">Uncharacterized protein</fullName>
    </submittedName>
</protein>
<comment type="caution">
    <text evidence="1">The sequence shown here is derived from an EMBL/GenBank/DDBJ whole genome shotgun (WGS) entry which is preliminary data.</text>
</comment>
<gene>
    <name evidence="1" type="ORF">ACFFRO_01705</name>
</gene>
<organism evidence="1 2">
    <name type="scientific">Streptomyces thermocoprophilus</name>
    <dbReference type="NCBI Taxonomy" id="78356"/>
    <lineage>
        <taxon>Bacteria</taxon>
        <taxon>Bacillati</taxon>
        <taxon>Actinomycetota</taxon>
        <taxon>Actinomycetes</taxon>
        <taxon>Kitasatosporales</taxon>
        <taxon>Streptomycetaceae</taxon>
        <taxon>Streptomyces</taxon>
    </lineage>
</organism>
<evidence type="ECO:0000313" key="1">
    <source>
        <dbReference type="EMBL" id="MFB9733875.1"/>
    </source>
</evidence>
<dbReference type="Proteomes" id="UP001589703">
    <property type="component" value="Unassembled WGS sequence"/>
</dbReference>
<sequence length="156" mass="16958">METSVELAGLASAAAARLIDLLTTDGWAAVKNSVLSLWRPAHRERATDDAEERAGGRVEQRVGEELDEARDELLRARRSGDGQELRGLLVAEWQARIVRLLATRPGAVDELRTLLRELPSAGEQRISGPMTLEAHVSGGDSYQAGRDIHVTRGGRA</sequence>
<dbReference type="RefSeq" id="WP_247463048.1">
    <property type="nucleotide sequence ID" value="NZ_JBHMAR010000001.1"/>
</dbReference>
<evidence type="ECO:0000313" key="2">
    <source>
        <dbReference type="Proteomes" id="UP001589703"/>
    </source>
</evidence>
<accession>A0ABV5V819</accession>